<dbReference type="GO" id="GO:0005929">
    <property type="term" value="C:cilium"/>
    <property type="evidence" value="ECO:0007669"/>
    <property type="project" value="GOC"/>
</dbReference>
<dbReference type="SUPFAM" id="SSF48452">
    <property type="entry name" value="TPR-like"/>
    <property type="match status" value="3"/>
</dbReference>
<dbReference type="Gene3D" id="1.25.40.10">
    <property type="entry name" value="Tetratricopeptide repeat domain"/>
    <property type="match status" value="3"/>
</dbReference>
<dbReference type="InterPro" id="IPR019734">
    <property type="entry name" value="TPR_rpt"/>
</dbReference>
<reference evidence="4 5" key="1">
    <citation type="journal article" date="2023" name="BMC Biol.">
        <title>The compact genome of the sponge Oopsacas minuta (Hexactinellida) is lacking key metazoan core genes.</title>
        <authorList>
            <person name="Santini S."/>
            <person name="Schenkelaars Q."/>
            <person name="Jourda C."/>
            <person name="Duchesne M."/>
            <person name="Belahbib H."/>
            <person name="Rocher C."/>
            <person name="Selva M."/>
            <person name="Riesgo A."/>
            <person name="Vervoort M."/>
            <person name="Leys S.P."/>
            <person name="Kodjabachian L."/>
            <person name="Le Bivic A."/>
            <person name="Borchiellini C."/>
            <person name="Claverie J.M."/>
            <person name="Renard E."/>
        </authorList>
    </citation>
    <scope>NUCLEOTIDE SEQUENCE [LARGE SCALE GENOMIC DNA]</scope>
    <source>
        <strain evidence="4">SPO-2</strain>
    </source>
</reference>
<gene>
    <name evidence="4" type="ORF">LOD99_13844</name>
</gene>
<name>A0AAV7KIB0_9METZ</name>
<dbReference type="GO" id="GO:0030991">
    <property type="term" value="C:intraciliary transport particle A"/>
    <property type="evidence" value="ECO:0007669"/>
    <property type="project" value="TreeGrafter"/>
</dbReference>
<protein>
    <recommendedName>
        <fullName evidence="6">Tetratricopeptide repeat protein 21B</fullName>
    </recommendedName>
</protein>
<proteinExistence type="inferred from homology"/>
<dbReference type="InterPro" id="IPR011990">
    <property type="entry name" value="TPR-like_helical_dom_sf"/>
</dbReference>
<sequence>MESEFYTSIQYLALERYSQQMETACLSAIESQGSYPVFYLWKAISFLFQERIPECIQELENVRDKKDVTLCAYLALRDAHKKARFIDKDTMAQIESSIKSVRQNCTDRSLYNAATYLWLNGRHEKSREYVDRMLKLSPKSKDGILLRGWIDLTSNKDTYVKKSIKYFEDVLTSGGDQYVGGSLGALIGKSRYLTLKNNFSNALDVISEAVVTFPKSSHALIEKARLQIMLQEWHSAMETCQRILVLEQDCIEAIHLKALHQLAIEGQHYAAVETIGNLIQVLDRKEPQNHNLYYQLSLSLCRVCGRAPTVISQTLALVERACSLKANNPIYTTELAYQLLLQRKVHDALKMYKKAFSFDDTSVAALSGAIHCQVLLGKLDEAKQQLDFLGEVQATIGKSAEVSYLYAILGIKQNKSNEIILSLLDEAAQLHFQVVRGIPLGAQYFTLLNPDFILLIVSDLMSFSPSDPLLPSQEPSQVLKSISFLLNPVCGSAPGIASAWLLQARVSFLSGEPDKALEHLNICFNRSEDSVAGATPGAPEAHVLASQIHISAGDYTQASVNLDQALSLSFDIRDNPHYQLVKAQVCRKFKDTGEALRCLNMAISLTGLTMEGGEGNKKGIKGVHSIGIQDKASIYLEYAELLSETGEKEKAERMMKDAKKLFTGTPAEARVQLAEADIHTNSGDIDKGLKILAGITINDSCYVEAARRMADIYLNHRKDNKLYIQTHRDLAQKLSFLI</sequence>
<dbReference type="InterPro" id="IPR040364">
    <property type="entry name" value="TTC21A/TTC21B"/>
</dbReference>
<dbReference type="PANTHER" id="PTHR14699">
    <property type="entry name" value="STI2 PROTEIN-RELATED"/>
    <property type="match status" value="1"/>
</dbReference>
<feature type="domain" description="Tetratricopeptide repeat protein 21A/21B second ARM" evidence="2">
    <location>
        <begin position="274"/>
        <end position="552"/>
    </location>
</feature>
<dbReference type="GO" id="GO:0035721">
    <property type="term" value="P:intraciliary retrograde transport"/>
    <property type="evidence" value="ECO:0007669"/>
    <property type="project" value="TreeGrafter"/>
</dbReference>
<feature type="domain" description="Tetratricopeptide repeat protein 21A/21B N-terminal ARM repeat" evidence="3">
    <location>
        <begin position="9"/>
        <end position="237"/>
    </location>
</feature>
<evidence type="ECO:0000259" key="2">
    <source>
        <dbReference type="Pfam" id="PF25060"/>
    </source>
</evidence>
<evidence type="ECO:0000313" key="5">
    <source>
        <dbReference type="Proteomes" id="UP001165289"/>
    </source>
</evidence>
<evidence type="ECO:0008006" key="6">
    <source>
        <dbReference type="Google" id="ProtNLM"/>
    </source>
</evidence>
<dbReference type="SMART" id="SM00028">
    <property type="entry name" value="TPR"/>
    <property type="match status" value="6"/>
</dbReference>
<keyword evidence="5" id="KW-1185">Reference proteome</keyword>
<dbReference type="EMBL" id="JAKMXF010000022">
    <property type="protein sequence ID" value="KAI6661122.1"/>
    <property type="molecule type" value="Genomic_DNA"/>
</dbReference>
<evidence type="ECO:0000256" key="1">
    <source>
        <dbReference type="ARBA" id="ARBA00010935"/>
    </source>
</evidence>
<dbReference type="Proteomes" id="UP001165289">
    <property type="component" value="Unassembled WGS sequence"/>
</dbReference>
<organism evidence="4 5">
    <name type="scientific">Oopsacas minuta</name>
    <dbReference type="NCBI Taxonomy" id="111878"/>
    <lineage>
        <taxon>Eukaryota</taxon>
        <taxon>Metazoa</taxon>
        <taxon>Porifera</taxon>
        <taxon>Hexactinellida</taxon>
        <taxon>Hexasterophora</taxon>
        <taxon>Lyssacinosida</taxon>
        <taxon>Leucopsacidae</taxon>
        <taxon>Oopsacas</taxon>
    </lineage>
</organism>
<dbReference type="Pfam" id="PF25060">
    <property type="entry name" value="ARM_TT21_2nd"/>
    <property type="match status" value="1"/>
</dbReference>
<dbReference type="InterPro" id="IPR056833">
    <property type="entry name" value="ARM_TT21_N"/>
</dbReference>
<dbReference type="GO" id="GO:0061512">
    <property type="term" value="P:protein localization to cilium"/>
    <property type="evidence" value="ECO:0007669"/>
    <property type="project" value="TreeGrafter"/>
</dbReference>
<dbReference type="AlphaFoldDB" id="A0AAV7KIB0"/>
<dbReference type="PANTHER" id="PTHR14699:SF0">
    <property type="entry name" value="TETRATRICOPEPTIDE REPEAT PROTEIN 21 HOMOLOG"/>
    <property type="match status" value="1"/>
</dbReference>
<dbReference type="Pfam" id="PF25062">
    <property type="entry name" value="ARM_TT21_N"/>
    <property type="match status" value="1"/>
</dbReference>
<comment type="caution">
    <text evidence="4">The sequence shown here is derived from an EMBL/GenBank/DDBJ whole genome shotgun (WGS) entry which is preliminary data.</text>
</comment>
<accession>A0AAV7KIB0</accession>
<dbReference type="Pfam" id="PF25058">
    <property type="entry name" value="ARM_TT21"/>
    <property type="match status" value="1"/>
</dbReference>
<evidence type="ECO:0000259" key="3">
    <source>
        <dbReference type="Pfam" id="PF25062"/>
    </source>
</evidence>
<dbReference type="InterPro" id="IPR056832">
    <property type="entry name" value="ARM_TT21_2nd"/>
</dbReference>
<evidence type="ECO:0000313" key="4">
    <source>
        <dbReference type="EMBL" id="KAI6661122.1"/>
    </source>
</evidence>
<comment type="similarity">
    <text evidence="1">Belongs to the TTC21 family.</text>
</comment>